<evidence type="ECO:0000256" key="2">
    <source>
        <dbReference type="ARBA" id="ARBA00006434"/>
    </source>
</evidence>
<dbReference type="PANTHER" id="PTHR42985">
    <property type="entry name" value="SODIUM-COUPLED MONOCARBOXYLATE TRANSPORTER"/>
    <property type="match status" value="1"/>
</dbReference>
<keyword evidence="8" id="KW-0406">Ion transport</keyword>
<comment type="similarity">
    <text evidence="2 11">Belongs to the sodium:solute symporter (SSF) (TC 2.A.21) family.</text>
</comment>
<evidence type="ECO:0000313" key="13">
    <source>
        <dbReference type="EMBL" id="TXB61916.1"/>
    </source>
</evidence>
<feature type="transmembrane region" description="Helical" evidence="12">
    <location>
        <begin position="47"/>
        <end position="73"/>
    </location>
</feature>
<evidence type="ECO:0000256" key="4">
    <source>
        <dbReference type="ARBA" id="ARBA00022475"/>
    </source>
</evidence>
<dbReference type="CDD" id="cd10326">
    <property type="entry name" value="SLC5sbd_NIS-like"/>
    <property type="match status" value="1"/>
</dbReference>
<dbReference type="InterPro" id="IPR051163">
    <property type="entry name" value="Sodium:Solute_Symporter_SSF"/>
</dbReference>
<evidence type="ECO:0000256" key="1">
    <source>
        <dbReference type="ARBA" id="ARBA00004651"/>
    </source>
</evidence>
<dbReference type="Pfam" id="PF00474">
    <property type="entry name" value="SSF"/>
    <property type="match status" value="1"/>
</dbReference>
<dbReference type="GO" id="GO:0005886">
    <property type="term" value="C:plasma membrane"/>
    <property type="evidence" value="ECO:0007669"/>
    <property type="project" value="UniProtKB-SubCell"/>
</dbReference>
<dbReference type="PROSITE" id="PS50283">
    <property type="entry name" value="NA_SOLUT_SYMP_3"/>
    <property type="match status" value="1"/>
</dbReference>
<gene>
    <name evidence="13" type="ORF">FRY97_16840</name>
</gene>
<comment type="caution">
    <text evidence="13">The sequence shown here is derived from an EMBL/GenBank/DDBJ whole genome shotgun (WGS) entry which is preliminary data.</text>
</comment>
<dbReference type="OrthoDB" id="891563at2"/>
<organism evidence="13 14">
    <name type="scientific">Phaeodactylibacter luteus</name>
    <dbReference type="NCBI Taxonomy" id="1564516"/>
    <lineage>
        <taxon>Bacteria</taxon>
        <taxon>Pseudomonadati</taxon>
        <taxon>Bacteroidota</taxon>
        <taxon>Saprospiria</taxon>
        <taxon>Saprospirales</taxon>
        <taxon>Haliscomenobacteraceae</taxon>
        <taxon>Phaeodactylibacter</taxon>
    </lineage>
</organism>
<keyword evidence="6 12" id="KW-1133">Transmembrane helix</keyword>
<dbReference type="EMBL" id="VOOR01000042">
    <property type="protein sequence ID" value="TXB61916.1"/>
    <property type="molecule type" value="Genomic_DNA"/>
</dbReference>
<feature type="transmembrane region" description="Helical" evidence="12">
    <location>
        <begin position="85"/>
        <end position="104"/>
    </location>
</feature>
<feature type="transmembrane region" description="Helical" evidence="12">
    <location>
        <begin position="158"/>
        <end position="178"/>
    </location>
</feature>
<feature type="transmembrane region" description="Helical" evidence="12">
    <location>
        <begin position="281"/>
        <end position="305"/>
    </location>
</feature>
<comment type="subcellular location">
    <subcellularLocation>
        <location evidence="1">Cell membrane</location>
        <topology evidence="1">Multi-pass membrane protein</topology>
    </subcellularLocation>
</comment>
<evidence type="ECO:0000256" key="6">
    <source>
        <dbReference type="ARBA" id="ARBA00022989"/>
    </source>
</evidence>
<proteinExistence type="inferred from homology"/>
<dbReference type="InterPro" id="IPR001734">
    <property type="entry name" value="Na/solute_symporter"/>
</dbReference>
<keyword evidence="5 12" id="KW-0812">Transmembrane</keyword>
<keyword evidence="7" id="KW-0915">Sodium</keyword>
<dbReference type="Gene3D" id="1.20.1730.10">
    <property type="entry name" value="Sodium/glucose cotransporter"/>
    <property type="match status" value="1"/>
</dbReference>
<dbReference type="PANTHER" id="PTHR42985:SF47">
    <property type="entry name" value="INTEGRAL MEMBRANE TRANSPORT PROTEIN"/>
    <property type="match status" value="1"/>
</dbReference>
<feature type="transmembrane region" description="Helical" evidence="12">
    <location>
        <begin position="325"/>
        <end position="346"/>
    </location>
</feature>
<feature type="transmembrane region" description="Helical" evidence="12">
    <location>
        <begin position="7"/>
        <end position="27"/>
    </location>
</feature>
<evidence type="ECO:0000256" key="5">
    <source>
        <dbReference type="ARBA" id="ARBA00022692"/>
    </source>
</evidence>
<feature type="transmembrane region" description="Helical" evidence="12">
    <location>
        <begin position="124"/>
        <end position="146"/>
    </location>
</feature>
<keyword evidence="14" id="KW-1185">Reference proteome</keyword>
<keyword evidence="9 12" id="KW-0472">Membrane</keyword>
<accession>A0A5C6RHP0</accession>
<evidence type="ECO:0000313" key="14">
    <source>
        <dbReference type="Proteomes" id="UP000321580"/>
    </source>
</evidence>
<evidence type="ECO:0000256" key="12">
    <source>
        <dbReference type="SAM" id="Phobius"/>
    </source>
</evidence>
<dbReference type="AlphaFoldDB" id="A0A5C6RHP0"/>
<dbReference type="GO" id="GO:0006814">
    <property type="term" value="P:sodium ion transport"/>
    <property type="evidence" value="ECO:0007669"/>
    <property type="project" value="UniProtKB-KW"/>
</dbReference>
<keyword evidence="4" id="KW-1003">Cell membrane</keyword>
<evidence type="ECO:0000256" key="3">
    <source>
        <dbReference type="ARBA" id="ARBA00022448"/>
    </source>
</evidence>
<protein>
    <submittedName>
        <fullName evidence="13">Sodium:solute symporter</fullName>
    </submittedName>
</protein>
<dbReference type="Proteomes" id="UP000321580">
    <property type="component" value="Unassembled WGS sequence"/>
</dbReference>
<evidence type="ECO:0000256" key="9">
    <source>
        <dbReference type="ARBA" id="ARBA00023136"/>
    </source>
</evidence>
<feature type="transmembrane region" description="Helical" evidence="12">
    <location>
        <begin position="382"/>
        <end position="402"/>
    </location>
</feature>
<keyword evidence="3" id="KW-0813">Transport</keyword>
<evidence type="ECO:0000256" key="11">
    <source>
        <dbReference type="RuleBase" id="RU362091"/>
    </source>
</evidence>
<feature type="transmembrane region" description="Helical" evidence="12">
    <location>
        <begin position="440"/>
        <end position="456"/>
    </location>
</feature>
<feature type="transmembrane region" description="Helical" evidence="12">
    <location>
        <begin position="414"/>
        <end position="433"/>
    </location>
</feature>
<reference evidence="13 14" key="1">
    <citation type="submission" date="2019-08" db="EMBL/GenBank/DDBJ databases">
        <title>Genome of Phaeodactylibacter luteus.</title>
        <authorList>
            <person name="Bowman J.P."/>
        </authorList>
    </citation>
    <scope>NUCLEOTIDE SEQUENCE [LARGE SCALE GENOMIC DNA]</scope>
    <source>
        <strain evidence="13 14">KCTC 42180</strain>
    </source>
</reference>
<evidence type="ECO:0000256" key="8">
    <source>
        <dbReference type="ARBA" id="ARBA00023065"/>
    </source>
</evidence>
<sequence>MLSQLTPTLILGIIAAYFLLLITISYFTGRNAGNAEFFLAGRQSPWLLVAVGMIGATLSGVTFISIPGVVGAGGENQAFSYMQMVFGYLLGYLVIAHVLLPLYYKNNLTSIYGYLEKRLGVEAYKTGAAYFLLSRTIGASFRLYLVAIVLQHFVLGPFGVPFIATVAITILLIWVYTFKGGINTIVWTDTLQTAAMLSAVGLTIFSIGKAMETDLAGMASMIQSSSYSQLFFFEGGWNDPNNFFKQFISGALITIVMTGLDQDMMQKNLSCRSLRDAQKNMYVFSSVLVAAKFLFLSLGALLYIYAASIGLQVPERTDELYPMIALNHLPAAVGVLFVIGLIAAAYSSADSALTALTTSFCVDFLGMEKSGAEEQDKQRTRLYVHIGFSVLLLIIIVAFNALNNKDVISQLFKAAGYTYGPLLGLFTFGLLTTRRLSPKWVVPVCVAAPVLSYVINANSEAWLMGFQFGFLIIALNGLITFGGLWLISAEAEA</sequence>
<name>A0A5C6RHP0_9BACT</name>
<feature type="transmembrane region" description="Helical" evidence="12">
    <location>
        <begin position="462"/>
        <end position="487"/>
    </location>
</feature>
<dbReference type="RefSeq" id="WP_147168737.1">
    <property type="nucleotide sequence ID" value="NZ_VOOR01000042.1"/>
</dbReference>
<evidence type="ECO:0000256" key="10">
    <source>
        <dbReference type="ARBA" id="ARBA00023201"/>
    </source>
</evidence>
<keyword evidence="10" id="KW-0739">Sodium transport</keyword>
<evidence type="ECO:0000256" key="7">
    <source>
        <dbReference type="ARBA" id="ARBA00023053"/>
    </source>
</evidence>
<dbReference type="GO" id="GO:0015293">
    <property type="term" value="F:symporter activity"/>
    <property type="evidence" value="ECO:0007669"/>
    <property type="project" value="TreeGrafter"/>
</dbReference>
<dbReference type="InterPro" id="IPR038377">
    <property type="entry name" value="Na/Glc_symporter_sf"/>
</dbReference>